<sequence>MQQGFVHPSRAHFIKPSSQKSKQPLRSALSKRHHATKRPPAVVESTKPNEDDLLVFGYASKLFPPDKHSASVAKNLHLIKWNEDGHANILIDRFV</sequence>
<reference evidence="3" key="2">
    <citation type="journal article" date="2008" name="Genome Biol.">
        <title>Improved genome assembly and evidence-based global gene model set for the chordate Ciona intestinalis: new insight into intron and operon populations.</title>
        <authorList>
            <person name="Satou Y."/>
            <person name="Mineta K."/>
            <person name="Ogasawara M."/>
            <person name="Sasakura Y."/>
            <person name="Shoguchi E."/>
            <person name="Ueno K."/>
            <person name="Yamada L."/>
            <person name="Matsumoto J."/>
            <person name="Wasserscheid J."/>
            <person name="Dewar K."/>
            <person name="Wiley G.B."/>
            <person name="Macmil S.L."/>
            <person name="Roe B.A."/>
            <person name="Zeller R.W."/>
            <person name="Hastings K.E."/>
            <person name="Lemaire P."/>
            <person name="Lindquist E."/>
            <person name="Endo T."/>
            <person name="Hotta K."/>
            <person name="Inaba K."/>
        </authorList>
    </citation>
    <scope>NUCLEOTIDE SEQUENCE [LARGE SCALE GENOMIC DNA]</scope>
    <source>
        <strain evidence="3">wild type</strain>
    </source>
</reference>
<dbReference type="EMBL" id="EAAA01000584">
    <property type="status" value="NOT_ANNOTATED_CDS"/>
    <property type="molecule type" value="Genomic_DNA"/>
</dbReference>
<evidence type="ECO:0000256" key="1">
    <source>
        <dbReference type="SAM" id="MobiDB-lite"/>
    </source>
</evidence>
<dbReference type="InterPro" id="IPR019147">
    <property type="entry name" value="SWAP_N_domain"/>
</dbReference>
<reference evidence="4" key="1">
    <citation type="journal article" date="2002" name="Science">
        <title>The draft genome of Ciona intestinalis: insights into chordate and vertebrate origins.</title>
        <authorList>
            <person name="Dehal P."/>
            <person name="Satou Y."/>
            <person name="Campbell R.K."/>
            <person name="Chapman J."/>
            <person name="Degnan B."/>
            <person name="De Tomaso A."/>
            <person name="Davidson B."/>
            <person name="Di Gregorio A."/>
            <person name="Gelpke M."/>
            <person name="Goodstein D.M."/>
            <person name="Harafuji N."/>
            <person name="Hastings K.E."/>
            <person name="Ho I."/>
            <person name="Hotta K."/>
            <person name="Huang W."/>
            <person name="Kawashima T."/>
            <person name="Lemaire P."/>
            <person name="Martinez D."/>
            <person name="Meinertzhagen I.A."/>
            <person name="Necula S."/>
            <person name="Nonaka M."/>
            <person name="Putnam N."/>
            <person name="Rash S."/>
            <person name="Saiga H."/>
            <person name="Satake M."/>
            <person name="Terry A."/>
            <person name="Yamada L."/>
            <person name="Wang H.G."/>
            <person name="Awazu S."/>
            <person name="Azumi K."/>
            <person name="Boore J."/>
            <person name="Branno M."/>
            <person name="Chin-Bow S."/>
            <person name="DeSantis R."/>
            <person name="Doyle S."/>
            <person name="Francino P."/>
            <person name="Keys D.N."/>
            <person name="Haga S."/>
            <person name="Hayashi H."/>
            <person name="Hino K."/>
            <person name="Imai K.S."/>
            <person name="Inaba K."/>
            <person name="Kano S."/>
            <person name="Kobayashi K."/>
            <person name="Kobayashi M."/>
            <person name="Lee B.I."/>
            <person name="Makabe K.W."/>
            <person name="Manohar C."/>
            <person name="Matassi G."/>
            <person name="Medina M."/>
            <person name="Mochizuki Y."/>
            <person name="Mount S."/>
            <person name="Morishita T."/>
            <person name="Miura S."/>
            <person name="Nakayama A."/>
            <person name="Nishizaka S."/>
            <person name="Nomoto H."/>
            <person name="Ohta F."/>
            <person name="Oishi K."/>
            <person name="Rigoutsos I."/>
            <person name="Sano M."/>
            <person name="Sasaki A."/>
            <person name="Sasakura Y."/>
            <person name="Shoguchi E."/>
            <person name="Shin-i T."/>
            <person name="Spagnuolo A."/>
            <person name="Stainier D."/>
            <person name="Suzuki M.M."/>
            <person name="Tassy O."/>
            <person name="Takatori N."/>
            <person name="Tokuoka M."/>
            <person name="Yagi K."/>
            <person name="Yoshizaki F."/>
            <person name="Wada S."/>
            <person name="Zhang C."/>
            <person name="Hyatt P.D."/>
            <person name="Larimer F."/>
            <person name="Detter C."/>
            <person name="Doggett N."/>
            <person name="Glavina T."/>
            <person name="Hawkins T."/>
            <person name="Richardson P."/>
            <person name="Lucas S."/>
            <person name="Kohara Y."/>
            <person name="Levine M."/>
            <person name="Satoh N."/>
            <person name="Rokhsar D.S."/>
        </authorList>
    </citation>
    <scope>NUCLEOTIDE SEQUENCE [LARGE SCALE GENOMIC DNA]</scope>
</reference>
<dbReference type="OMA" id="GHANILI"/>
<feature type="domain" description="Suppressor of white apricot N-terminal" evidence="2">
    <location>
        <begin position="52"/>
        <end position="94"/>
    </location>
</feature>
<evidence type="ECO:0000313" key="4">
    <source>
        <dbReference type="Proteomes" id="UP000008144"/>
    </source>
</evidence>
<evidence type="ECO:0000259" key="2">
    <source>
        <dbReference type="Pfam" id="PF09750"/>
    </source>
</evidence>
<accession>H2Y2L1</accession>
<dbReference type="GeneTree" id="ENSGT00940000173630"/>
<feature type="region of interest" description="Disordered" evidence="1">
    <location>
        <begin position="1"/>
        <end position="46"/>
    </location>
</feature>
<evidence type="ECO:0000313" key="3">
    <source>
        <dbReference type="Ensembl" id="ENSCINP00000036146.1"/>
    </source>
</evidence>
<dbReference type="AlphaFoldDB" id="H2Y2L1"/>
<protein>
    <recommendedName>
        <fullName evidence="2">Suppressor of white apricot N-terminal domain-containing protein</fullName>
    </recommendedName>
</protein>
<name>H2Y2L1_CIOIN</name>
<proteinExistence type="predicted"/>
<dbReference type="InParanoid" id="H2Y2L1"/>
<dbReference type="Pfam" id="PF09750">
    <property type="entry name" value="DRY_EERY"/>
    <property type="match status" value="1"/>
</dbReference>
<keyword evidence="4" id="KW-1185">Reference proteome</keyword>
<reference evidence="3" key="4">
    <citation type="submission" date="2025-09" db="UniProtKB">
        <authorList>
            <consortium name="Ensembl"/>
        </authorList>
    </citation>
    <scope>IDENTIFICATION</scope>
</reference>
<dbReference type="HOGENOM" id="CLU_2372115_0_0_1"/>
<dbReference type="Ensembl" id="ENSCINT00000033484.1">
    <property type="protein sequence ID" value="ENSCINP00000036146.1"/>
    <property type="gene ID" value="ENSCING00000023585.1"/>
</dbReference>
<reference evidence="3" key="3">
    <citation type="submission" date="2025-08" db="UniProtKB">
        <authorList>
            <consortium name="Ensembl"/>
        </authorList>
    </citation>
    <scope>IDENTIFICATION</scope>
</reference>
<organism evidence="3 4">
    <name type="scientific">Ciona intestinalis</name>
    <name type="common">Transparent sea squirt</name>
    <name type="synonym">Ascidia intestinalis</name>
    <dbReference type="NCBI Taxonomy" id="7719"/>
    <lineage>
        <taxon>Eukaryota</taxon>
        <taxon>Metazoa</taxon>
        <taxon>Chordata</taxon>
        <taxon>Tunicata</taxon>
        <taxon>Ascidiacea</taxon>
        <taxon>Phlebobranchia</taxon>
        <taxon>Cionidae</taxon>
        <taxon>Ciona</taxon>
    </lineage>
</organism>
<dbReference type="Proteomes" id="UP000008144">
    <property type="component" value="Chromosome 10"/>
</dbReference>